<feature type="compositionally biased region" description="Acidic residues" evidence="2">
    <location>
        <begin position="83"/>
        <end position="92"/>
    </location>
</feature>
<dbReference type="InterPro" id="IPR009057">
    <property type="entry name" value="Homeodomain-like_sf"/>
</dbReference>
<comment type="caution">
    <text evidence="4">The sequence shown here is derived from an EMBL/GenBank/DDBJ whole genome shotgun (WGS) entry which is preliminary data.</text>
</comment>
<evidence type="ECO:0000256" key="2">
    <source>
        <dbReference type="SAM" id="MobiDB-lite"/>
    </source>
</evidence>
<evidence type="ECO:0008006" key="7">
    <source>
        <dbReference type="Google" id="ProtNLM"/>
    </source>
</evidence>
<dbReference type="Gene3D" id="1.10.10.60">
    <property type="entry name" value="Homeodomain-like"/>
    <property type="match status" value="1"/>
</dbReference>
<dbReference type="SUPFAM" id="SSF46689">
    <property type="entry name" value="Homeodomain-like"/>
    <property type="match status" value="1"/>
</dbReference>
<feature type="region of interest" description="Disordered" evidence="2">
    <location>
        <begin position="68"/>
        <end position="96"/>
    </location>
</feature>
<evidence type="ECO:0000313" key="5">
    <source>
        <dbReference type="Proteomes" id="UP001359485"/>
    </source>
</evidence>
<evidence type="ECO:0000313" key="3">
    <source>
        <dbReference type="EMBL" id="KAK6635483.1"/>
    </source>
</evidence>
<evidence type="ECO:0000313" key="4">
    <source>
        <dbReference type="EMBL" id="KAK6639348.1"/>
    </source>
</evidence>
<keyword evidence="5" id="KW-1185">Reference proteome</keyword>
<sequence>MRIAIFVCFLLNRLHHHPPLAGQKGLKPVGRFKVMGKRTEGFALKAVRPIVWFQNRRTKWRKKHAAEMATAKRKQDEQHAEINDDLSGDEDELGRTTTAATRLRKELAEQDELARQ</sequence>
<evidence type="ECO:0000256" key="1">
    <source>
        <dbReference type="ARBA" id="ARBA00004123"/>
    </source>
</evidence>
<accession>A0AAN8S1U5</accession>
<dbReference type="EMBL" id="JAWJWF010000003">
    <property type="protein sequence ID" value="KAK6635483.1"/>
    <property type="molecule type" value="Genomic_DNA"/>
</dbReference>
<dbReference type="Proteomes" id="UP001359485">
    <property type="component" value="Unassembled WGS sequence"/>
</dbReference>
<gene>
    <name evidence="4" type="ORF">RUM43_007620</name>
    <name evidence="3" type="ORF">RUM44_000735</name>
</gene>
<dbReference type="AlphaFoldDB" id="A0AAN8S1U5"/>
<evidence type="ECO:0000313" key="6">
    <source>
        <dbReference type="Proteomes" id="UP001372834"/>
    </source>
</evidence>
<protein>
    <recommendedName>
        <fullName evidence="7">Homeobox domain-containing protein</fullName>
    </recommendedName>
</protein>
<reference evidence="4 6" key="1">
    <citation type="submission" date="2023-10" db="EMBL/GenBank/DDBJ databases">
        <title>Genomes of two closely related lineages of the louse Polyplax serrata with different host specificities.</title>
        <authorList>
            <person name="Martinu J."/>
            <person name="Tarabai H."/>
            <person name="Stefka J."/>
            <person name="Hypsa V."/>
        </authorList>
    </citation>
    <scope>NUCLEOTIDE SEQUENCE [LARGE SCALE GENOMIC DNA]</scope>
    <source>
        <strain evidence="3">98ZLc_SE</strain>
        <strain evidence="4">HR10_N</strain>
    </source>
</reference>
<name>A0AAN8S1U5_POLSC</name>
<comment type="subcellular location">
    <subcellularLocation>
        <location evidence="1">Nucleus</location>
    </subcellularLocation>
</comment>
<dbReference type="GO" id="GO:0005634">
    <property type="term" value="C:nucleus"/>
    <property type="evidence" value="ECO:0007669"/>
    <property type="project" value="UniProtKB-SubCell"/>
</dbReference>
<dbReference type="EMBL" id="JAWJWE010000003">
    <property type="protein sequence ID" value="KAK6639348.1"/>
    <property type="molecule type" value="Genomic_DNA"/>
</dbReference>
<dbReference type="Proteomes" id="UP001372834">
    <property type="component" value="Unassembled WGS sequence"/>
</dbReference>
<proteinExistence type="predicted"/>
<feature type="compositionally biased region" description="Basic and acidic residues" evidence="2">
    <location>
        <begin position="73"/>
        <end position="82"/>
    </location>
</feature>
<organism evidence="4 6">
    <name type="scientific">Polyplax serrata</name>
    <name type="common">Common mouse louse</name>
    <dbReference type="NCBI Taxonomy" id="468196"/>
    <lineage>
        <taxon>Eukaryota</taxon>
        <taxon>Metazoa</taxon>
        <taxon>Ecdysozoa</taxon>
        <taxon>Arthropoda</taxon>
        <taxon>Hexapoda</taxon>
        <taxon>Insecta</taxon>
        <taxon>Pterygota</taxon>
        <taxon>Neoptera</taxon>
        <taxon>Paraneoptera</taxon>
        <taxon>Psocodea</taxon>
        <taxon>Troctomorpha</taxon>
        <taxon>Phthiraptera</taxon>
        <taxon>Anoplura</taxon>
        <taxon>Polyplacidae</taxon>
        <taxon>Polyplax</taxon>
    </lineage>
</organism>